<keyword evidence="1" id="KW-0812">Transmembrane</keyword>
<comment type="caution">
    <text evidence="2">The sequence shown here is derived from an EMBL/GenBank/DDBJ whole genome shotgun (WGS) entry which is preliminary data.</text>
</comment>
<dbReference type="Proteomes" id="UP000318288">
    <property type="component" value="Unassembled WGS sequence"/>
</dbReference>
<keyword evidence="1" id="KW-0472">Membrane</keyword>
<organism evidence="2 3">
    <name type="scientific">Rubripirellula tenax</name>
    <dbReference type="NCBI Taxonomy" id="2528015"/>
    <lineage>
        <taxon>Bacteria</taxon>
        <taxon>Pseudomonadati</taxon>
        <taxon>Planctomycetota</taxon>
        <taxon>Planctomycetia</taxon>
        <taxon>Pirellulales</taxon>
        <taxon>Pirellulaceae</taxon>
        <taxon>Rubripirellula</taxon>
    </lineage>
</organism>
<keyword evidence="1" id="KW-1133">Transmembrane helix</keyword>
<evidence type="ECO:0000313" key="3">
    <source>
        <dbReference type="Proteomes" id="UP000318288"/>
    </source>
</evidence>
<reference evidence="2 3" key="1">
    <citation type="submission" date="2019-02" db="EMBL/GenBank/DDBJ databases">
        <title>Deep-cultivation of Planctomycetes and their phenomic and genomic characterization uncovers novel biology.</title>
        <authorList>
            <person name="Wiegand S."/>
            <person name="Jogler M."/>
            <person name="Boedeker C."/>
            <person name="Pinto D."/>
            <person name="Vollmers J."/>
            <person name="Rivas-Marin E."/>
            <person name="Kohn T."/>
            <person name="Peeters S.H."/>
            <person name="Heuer A."/>
            <person name="Rast P."/>
            <person name="Oberbeckmann S."/>
            <person name="Bunk B."/>
            <person name="Jeske O."/>
            <person name="Meyerdierks A."/>
            <person name="Storesund J.E."/>
            <person name="Kallscheuer N."/>
            <person name="Luecker S."/>
            <person name="Lage O.M."/>
            <person name="Pohl T."/>
            <person name="Merkel B.J."/>
            <person name="Hornburger P."/>
            <person name="Mueller R.-W."/>
            <person name="Bruemmer F."/>
            <person name="Labrenz M."/>
            <person name="Spormann A.M."/>
            <person name="Op Den Camp H."/>
            <person name="Overmann J."/>
            <person name="Amann R."/>
            <person name="Jetten M.S.M."/>
            <person name="Mascher T."/>
            <person name="Medema M.H."/>
            <person name="Devos D.P."/>
            <person name="Kaster A.-K."/>
            <person name="Ovreas L."/>
            <person name="Rohde M."/>
            <person name="Galperin M.Y."/>
            <person name="Jogler C."/>
        </authorList>
    </citation>
    <scope>NUCLEOTIDE SEQUENCE [LARGE SCALE GENOMIC DNA]</scope>
    <source>
        <strain evidence="2 3">Poly51</strain>
    </source>
</reference>
<dbReference type="AlphaFoldDB" id="A0A5C6FJ13"/>
<evidence type="ECO:0000313" key="2">
    <source>
        <dbReference type="EMBL" id="TWU60573.1"/>
    </source>
</evidence>
<gene>
    <name evidence="2" type="ORF">Poly51_08500</name>
</gene>
<accession>A0A5C6FJ13</accession>
<evidence type="ECO:0000256" key="1">
    <source>
        <dbReference type="SAM" id="Phobius"/>
    </source>
</evidence>
<dbReference type="EMBL" id="SJPW01000001">
    <property type="protein sequence ID" value="TWU60573.1"/>
    <property type="molecule type" value="Genomic_DNA"/>
</dbReference>
<name>A0A5C6FJ13_9BACT</name>
<keyword evidence="3" id="KW-1185">Reference proteome</keyword>
<proteinExistence type="predicted"/>
<protein>
    <submittedName>
        <fullName evidence="2">Uncharacterized protein</fullName>
    </submittedName>
</protein>
<feature type="transmembrane region" description="Helical" evidence="1">
    <location>
        <begin position="20"/>
        <end position="42"/>
    </location>
</feature>
<sequence>MDRAGAVNYAERLIALSSRFTIRTLLLFAAFSAVTFGAWKWLRPQDPNQAVDRFLWNDRSNGIATQRWDFGWQYAGDIRGNGSCIVLHHYRPEHEVYGQHGGFEVVIQLPKDAAVGDQFALFPIPPDRKGEAQPHDRRYTLMLPGEFTVRTFGDHMGSLVAESEIRKSTVTLKTMSVDRVLIHVEVDVTIPEFYDINLDQDFTLKRNSKNDG</sequence>